<evidence type="ECO:0000256" key="4">
    <source>
        <dbReference type="ARBA" id="ARBA00023163"/>
    </source>
</evidence>
<keyword evidence="3" id="KW-0238">DNA-binding</keyword>
<evidence type="ECO:0000256" key="3">
    <source>
        <dbReference type="ARBA" id="ARBA00023125"/>
    </source>
</evidence>
<proteinExistence type="inferred from homology"/>
<evidence type="ECO:0000259" key="5">
    <source>
        <dbReference type="PROSITE" id="PS50931"/>
    </source>
</evidence>
<dbReference type="InterPro" id="IPR050389">
    <property type="entry name" value="LysR-type_TF"/>
</dbReference>
<accession>A0ABX9P210</accession>
<dbReference type="Gene3D" id="3.40.190.10">
    <property type="entry name" value="Periplasmic binding protein-like II"/>
    <property type="match status" value="2"/>
</dbReference>
<evidence type="ECO:0000256" key="2">
    <source>
        <dbReference type="ARBA" id="ARBA00023015"/>
    </source>
</evidence>
<evidence type="ECO:0000313" key="7">
    <source>
        <dbReference type="Proteomes" id="UP000284119"/>
    </source>
</evidence>
<dbReference type="SUPFAM" id="SSF53850">
    <property type="entry name" value="Periplasmic binding protein-like II"/>
    <property type="match status" value="1"/>
</dbReference>
<dbReference type="InterPro" id="IPR000847">
    <property type="entry name" value="LysR_HTH_N"/>
</dbReference>
<dbReference type="InterPro" id="IPR005119">
    <property type="entry name" value="LysR_subst-bd"/>
</dbReference>
<name>A0ABX9P210_9GAMM</name>
<dbReference type="EMBL" id="RAHG01000005">
    <property type="protein sequence ID" value="RJT12735.1"/>
    <property type="molecule type" value="Genomic_DNA"/>
</dbReference>
<dbReference type="PROSITE" id="PS50931">
    <property type="entry name" value="HTH_LYSR"/>
    <property type="match status" value="1"/>
</dbReference>
<keyword evidence="2" id="KW-0805">Transcription regulation</keyword>
<evidence type="ECO:0000313" key="6">
    <source>
        <dbReference type="EMBL" id="RJT12735.1"/>
    </source>
</evidence>
<sequence length="321" mass="36071">MRVDKNDSLRSILGLEQPASHARKKFDLNLLPIFIEIYQHKSVSKAALILNMTQSSVSLALGKLRDYFDDPLFFREGQHFTPTQAAAQFYASISVSFGSVHREVAKVAEDKVKSKIIIHASPYLSMRLLPSLSEFIWLMQNGCEILHKSTTPANDSKETWATDVMPDITFGFARSTNPQMNSQKLMSEPLCFVCSEDHPRLTHELTNENGKHETFVTFERLCNTFLQNRAKPDTLAPERISSMKSDSLFALLSVIGSSDKIGVIPVWLFEKFNATFHLKTLATEIQLNPLTVYMIYSSTAIKTPVVGDIISQWAGDVCTCE</sequence>
<keyword evidence="4" id="KW-0804">Transcription</keyword>
<dbReference type="InterPro" id="IPR036390">
    <property type="entry name" value="WH_DNA-bd_sf"/>
</dbReference>
<organism evidence="6 7">
    <name type="scientific">Rahnella inusitata</name>
    <dbReference type="NCBI Taxonomy" id="58169"/>
    <lineage>
        <taxon>Bacteria</taxon>
        <taxon>Pseudomonadati</taxon>
        <taxon>Pseudomonadota</taxon>
        <taxon>Gammaproteobacteria</taxon>
        <taxon>Enterobacterales</taxon>
        <taxon>Yersiniaceae</taxon>
        <taxon>Rahnella</taxon>
    </lineage>
</organism>
<dbReference type="InterPro" id="IPR036388">
    <property type="entry name" value="WH-like_DNA-bd_sf"/>
</dbReference>
<comment type="caution">
    <text evidence="6">The sequence shown here is derived from an EMBL/GenBank/DDBJ whole genome shotgun (WGS) entry which is preliminary data.</text>
</comment>
<dbReference type="RefSeq" id="WP_112166217.1">
    <property type="nucleotide sequence ID" value="NZ_JBFUVM010000003.1"/>
</dbReference>
<dbReference type="PANTHER" id="PTHR30118:SF14">
    <property type="entry name" value="LYSR FAMILY TRANSCRIPTIONAL REGULATOR"/>
    <property type="match status" value="1"/>
</dbReference>
<comment type="similarity">
    <text evidence="1">Belongs to the LysR transcriptional regulatory family.</text>
</comment>
<dbReference type="PANTHER" id="PTHR30118">
    <property type="entry name" value="HTH-TYPE TRANSCRIPTIONAL REGULATOR LEUO-RELATED"/>
    <property type="match status" value="1"/>
</dbReference>
<keyword evidence="7" id="KW-1185">Reference proteome</keyword>
<dbReference type="SUPFAM" id="SSF46785">
    <property type="entry name" value="Winged helix' DNA-binding domain"/>
    <property type="match status" value="1"/>
</dbReference>
<dbReference type="Pfam" id="PF03466">
    <property type="entry name" value="LysR_substrate"/>
    <property type="match status" value="1"/>
</dbReference>
<protein>
    <submittedName>
        <fullName evidence="6">LysR family transcriptional regulator</fullName>
    </submittedName>
</protein>
<gene>
    <name evidence="6" type="ORF">D5396_12155</name>
</gene>
<feature type="domain" description="HTH lysR-type" evidence="5">
    <location>
        <begin position="26"/>
        <end position="83"/>
    </location>
</feature>
<dbReference type="Gene3D" id="1.10.10.10">
    <property type="entry name" value="Winged helix-like DNA-binding domain superfamily/Winged helix DNA-binding domain"/>
    <property type="match status" value="1"/>
</dbReference>
<reference evidence="6 7" key="1">
    <citation type="submission" date="2018-09" db="EMBL/GenBank/DDBJ databases">
        <authorList>
            <person name="Le Fleche-Mateos A."/>
        </authorList>
    </citation>
    <scope>NUCLEOTIDE SEQUENCE [LARGE SCALE GENOMIC DNA]</scope>
    <source>
        <strain evidence="6 7">DSM 30078</strain>
    </source>
</reference>
<evidence type="ECO:0000256" key="1">
    <source>
        <dbReference type="ARBA" id="ARBA00009437"/>
    </source>
</evidence>
<dbReference type="Proteomes" id="UP000284119">
    <property type="component" value="Unassembled WGS sequence"/>
</dbReference>
<dbReference type="Pfam" id="PF00126">
    <property type="entry name" value="HTH_1"/>
    <property type="match status" value="1"/>
</dbReference>